<dbReference type="GO" id="GO:0005737">
    <property type="term" value="C:cytoplasm"/>
    <property type="evidence" value="ECO:0007669"/>
    <property type="project" value="UniProtKB-SubCell"/>
</dbReference>
<dbReference type="PROSITE" id="PS00858">
    <property type="entry name" value="PREPHENATE_DEHYDR_2"/>
    <property type="match status" value="1"/>
</dbReference>
<evidence type="ECO:0000256" key="9">
    <source>
        <dbReference type="ARBA" id="ARBA00022490"/>
    </source>
</evidence>
<evidence type="ECO:0000256" key="11">
    <source>
        <dbReference type="ARBA" id="ARBA00023141"/>
    </source>
</evidence>
<evidence type="ECO:0000256" key="18">
    <source>
        <dbReference type="ARBA" id="ARBA00047848"/>
    </source>
</evidence>
<comment type="pathway">
    <text evidence="5">Metabolic intermediate biosynthesis; prephenate biosynthesis; prephenate from chorismate: step 1/1.</text>
</comment>
<evidence type="ECO:0000259" key="22">
    <source>
        <dbReference type="PROSITE" id="PS51671"/>
    </source>
</evidence>
<dbReference type="Gene3D" id="3.30.70.260">
    <property type="match status" value="1"/>
</dbReference>
<dbReference type="GO" id="GO:0046417">
    <property type="term" value="P:chorismate metabolic process"/>
    <property type="evidence" value="ECO:0007669"/>
    <property type="project" value="InterPro"/>
</dbReference>
<dbReference type="InterPro" id="IPR002912">
    <property type="entry name" value="ACT_dom"/>
</dbReference>
<dbReference type="InterPro" id="IPR001086">
    <property type="entry name" value="Preph_deHydtase"/>
</dbReference>
<feature type="domain" description="ACT" evidence="22">
    <location>
        <begin position="300"/>
        <end position="376"/>
    </location>
</feature>
<evidence type="ECO:0000256" key="5">
    <source>
        <dbReference type="ARBA" id="ARBA00004817"/>
    </source>
</evidence>
<dbReference type="PANTHER" id="PTHR21022:SF19">
    <property type="entry name" value="PREPHENATE DEHYDRATASE-RELATED"/>
    <property type="match status" value="1"/>
</dbReference>
<dbReference type="Pfam" id="PF01817">
    <property type="entry name" value="CM_2"/>
    <property type="match status" value="1"/>
</dbReference>
<reference evidence="23" key="1">
    <citation type="submission" date="2020-10" db="EMBL/GenBank/DDBJ databases">
        <authorList>
            <person name="Gilroy R."/>
        </authorList>
    </citation>
    <scope>NUCLEOTIDE SEQUENCE</scope>
    <source>
        <strain evidence="23">ChiW13-3771</strain>
    </source>
</reference>
<comment type="catalytic activity">
    <reaction evidence="1">
        <text>chorismate = prephenate</text>
        <dbReference type="Rhea" id="RHEA:13897"/>
        <dbReference type="ChEBI" id="CHEBI:29748"/>
        <dbReference type="ChEBI" id="CHEBI:29934"/>
        <dbReference type="EC" id="5.4.99.5"/>
    </reaction>
</comment>
<evidence type="ECO:0000256" key="15">
    <source>
        <dbReference type="ARBA" id="ARBA00023268"/>
    </source>
</evidence>
<dbReference type="InterPro" id="IPR008242">
    <property type="entry name" value="Chor_mutase/pphenate_deHydtase"/>
</dbReference>
<evidence type="ECO:0000313" key="24">
    <source>
        <dbReference type="Proteomes" id="UP000824201"/>
    </source>
</evidence>
<dbReference type="Gene3D" id="1.20.59.10">
    <property type="entry name" value="Chorismate mutase"/>
    <property type="match status" value="1"/>
</dbReference>
<dbReference type="PROSITE" id="PS00857">
    <property type="entry name" value="PREPHENATE_DEHYDR_1"/>
    <property type="match status" value="1"/>
</dbReference>
<name>A0A9D1JCE5_9FIRM</name>
<dbReference type="CDD" id="cd13631">
    <property type="entry name" value="PBP2_Ct-PDT_like"/>
    <property type="match status" value="1"/>
</dbReference>
<dbReference type="EC" id="4.2.1.51" evidence="6"/>
<evidence type="ECO:0000256" key="8">
    <source>
        <dbReference type="ARBA" id="ARBA00021872"/>
    </source>
</evidence>
<comment type="function">
    <text evidence="2">Catalyzes the Claisen rearrangement of chorismate to prephenate and the decarboxylation/dehydration of prephenate to phenylpyruvate.</text>
</comment>
<keyword evidence="13" id="KW-0413">Isomerase</keyword>
<keyword evidence="14 23" id="KW-0456">Lyase</keyword>
<dbReference type="GO" id="GO:0009094">
    <property type="term" value="P:L-phenylalanine biosynthetic process"/>
    <property type="evidence" value="ECO:0007669"/>
    <property type="project" value="UniProtKB-KW"/>
</dbReference>
<comment type="caution">
    <text evidence="23">The sequence shown here is derived from an EMBL/GenBank/DDBJ whole genome shotgun (WGS) entry which is preliminary data.</text>
</comment>
<evidence type="ECO:0000256" key="14">
    <source>
        <dbReference type="ARBA" id="ARBA00023239"/>
    </source>
</evidence>
<feature type="site" description="Essential for prephenate dehydratase activity" evidence="19">
    <location>
        <position position="281"/>
    </location>
</feature>
<gene>
    <name evidence="23" type="primary">pheA</name>
    <name evidence="23" type="ORF">IAC96_03925</name>
</gene>
<dbReference type="EMBL" id="DVHN01000045">
    <property type="protein sequence ID" value="HIR88078.1"/>
    <property type="molecule type" value="Genomic_DNA"/>
</dbReference>
<dbReference type="NCBIfam" id="NF008865">
    <property type="entry name" value="PRK11898.1"/>
    <property type="match status" value="1"/>
</dbReference>
<keyword evidence="9" id="KW-0963">Cytoplasm</keyword>
<dbReference type="PROSITE" id="PS51171">
    <property type="entry name" value="PREPHENATE_DEHYDR_3"/>
    <property type="match status" value="1"/>
</dbReference>
<keyword evidence="10" id="KW-0028">Amino-acid biosynthesis</keyword>
<comment type="catalytic activity">
    <reaction evidence="18">
        <text>prephenate + H(+) = 3-phenylpyruvate + CO2 + H2O</text>
        <dbReference type="Rhea" id="RHEA:21648"/>
        <dbReference type="ChEBI" id="CHEBI:15377"/>
        <dbReference type="ChEBI" id="CHEBI:15378"/>
        <dbReference type="ChEBI" id="CHEBI:16526"/>
        <dbReference type="ChEBI" id="CHEBI:18005"/>
        <dbReference type="ChEBI" id="CHEBI:29934"/>
        <dbReference type="EC" id="4.2.1.51"/>
    </reaction>
</comment>
<evidence type="ECO:0000259" key="21">
    <source>
        <dbReference type="PROSITE" id="PS51171"/>
    </source>
</evidence>
<dbReference type="PANTHER" id="PTHR21022">
    <property type="entry name" value="PREPHENATE DEHYDRATASE P PROTEIN"/>
    <property type="match status" value="1"/>
</dbReference>
<dbReference type="InterPro" id="IPR036979">
    <property type="entry name" value="CM_dom_sf"/>
</dbReference>
<dbReference type="InterPro" id="IPR045865">
    <property type="entry name" value="ACT-like_dom_sf"/>
</dbReference>
<dbReference type="AlphaFoldDB" id="A0A9D1JCE5"/>
<dbReference type="GO" id="GO:0004664">
    <property type="term" value="F:prephenate dehydratase activity"/>
    <property type="evidence" value="ECO:0007669"/>
    <property type="project" value="UniProtKB-EC"/>
</dbReference>
<organism evidence="23 24">
    <name type="scientific">Candidatus Fimimorpha faecalis</name>
    <dbReference type="NCBI Taxonomy" id="2840824"/>
    <lineage>
        <taxon>Bacteria</taxon>
        <taxon>Bacillati</taxon>
        <taxon>Bacillota</taxon>
        <taxon>Clostridia</taxon>
        <taxon>Eubacteriales</taxon>
        <taxon>Candidatus Fimimorpha</taxon>
    </lineage>
</organism>
<dbReference type="GO" id="GO:0004106">
    <property type="term" value="F:chorismate mutase activity"/>
    <property type="evidence" value="ECO:0007669"/>
    <property type="project" value="UniProtKB-EC"/>
</dbReference>
<dbReference type="SUPFAM" id="SSF48600">
    <property type="entry name" value="Chorismate mutase II"/>
    <property type="match status" value="1"/>
</dbReference>
<feature type="domain" description="Prephenate dehydratase" evidence="21">
    <location>
        <begin position="111"/>
        <end position="288"/>
    </location>
</feature>
<evidence type="ECO:0000256" key="12">
    <source>
        <dbReference type="ARBA" id="ARBA00023222"/>
    </source>
</evidence>
<reference evidence="23" key="2">
    <citation type="journal article" date="2021" name="PeerJ">
        <title>Extensive microbial diversity within the chicken gut microbiome revealed by metagenomics and culture.</title>
        <authorList>
            <person name="Gilroy R."/>
            <person name="Ravi A."/>
            <person name="Getino M."/>
            <person name="Pursley I."/>
            <person name="Horton D.L."/>
            <person name="Alikhan N.F."/>
            <person name="Baker D."/>
            <person name="Gharbi K."/>
            <person name="Hall N."/>
            <person name="Watson M."/>
            <person name="Adriaenssens E.M."/>
            <person name="Foster-Nyarko E."/>
            <person name="Jarju S."/>
            <person name="Secka A."/>
            <person name="Antonio M."/>
            <person name="Oren A."/>
            <person name="Chaudhuri R.R."/>
            <person name="La Ragione R."/>
            <person name="Hildebrand F."/>
            <person name="Pallen M.J."/>
        </authorList>
    </citation>
    <scope>NUCLEOTIDE SEQUENCE</scope>
    <source>
        <strain evidence="23">ChiW13-3771</strain>
    </source>
</reference>
<dbReference type="CDD" id="cd04905">
    <property type="entry name" value="ACT_CM-PDT"/>
    <property type="match status" value="1"/>
</dbReference>
<evidence type="ECO:0000256" key="6">
    <source>
        <dbReference type="ARBA" id="ARBA00013147"/>
    </source>
</evidence>
<dbReference type="Pfam" id="PF00800">
    <property type="entry name" value="PDT"/>
    <property type="match status" value="1"/>
</dbReference>
<evidence type="ECO:0000256" key="4">
    <source>
        <dbReference type="ARBA" id="ARBA00004741"/>
    </source>
</evidence>
<evidence type="ECO:0000313" key="23">
    <source>
        <dbReference type="EMBL" id="HIR88078.1"/>
    </source>
</evidence>
<keyword evidence="12" id="KW-0584">Phenylalanine biosynthesis</keyword>
<keyword evidence="15" id="KW-0511">Multifunctional enzyme</keyword>
<dbReference type="PIRSF" id="PIRSF001500">
    <property type="entry name" value="Chor_mut_pdt_Ppr"/>
    <property type="match status" value="1"/>
</dbReference>
<proteinExistence type="predicted"/>
<dbReference type="PROSITE" id="PS51671">
    <property type="entry name" value="ACT"/>
    <property type="match status" value="1"/>
</dbReference>
<dbReference type="InterPro" id="IPR018528">
    <property type="entry name" value="Preph_deHydtase_CS"/>
</dbReference>
<dbReference type="Proteomes" id="UP000824201">
    <property type="component" value="Unassembled WGS sequence"/>
</dbReference>
<dbReference type="SUPFAM" id="SSF55021">
    <property type="entry name" value="ACT-like"/>
    <property type="match status" value="1"/>
</dbReference>
<evidence type="ECO:0000256" key="7">
    <source>
        <dbReference type="ARBA" id="ARBA00014401"/>
    </source>
</evidence>
<keyword evidence="11" id="KW-0057">Aromatic amino acid biosynthesis</keyword>
<dbReference type="Gene3D" id="3.40.190.10">
    <property type="entry name" value="Periplasmic binding protein-like II"/>
    <property type="match status" value="2"/>
</dbReference>
<comment type="subcellular location">
    <subcellularLocation>
        <location evidence="3">Cytoplasm</location>
    </subcellularLocation>
</comment>
<evidence type="ECO:0000256" key="1">
    <source>
        <dbReference type="ARBA" id="ARBA00000824"/>
    </source>
</evidence>
<dbReference type="InterPro" id="IPR002701">
    <property type="entry name" value="CM_II_prokaryot"/>
</dbReference>
<protein>
    <recommendedName>
        <fullName evidence="7">Bifunctional chorismate mutase/prephenate dehydratase</fullName>
        <ecNumber evidence="6">4.2.1.51</ecNumber>
    </recommendedName>
    <alternativeName>
        <fullName evidence="17">Chorismate mutase-prephenate dehydratase</fullName>
    </alternativeName>
    <alternativeName>
        <fullName evidence="8">Prephenate dehydratase</fullName>
    </alternativeName>
    <alternativeName>
        <fullName evidence="16">p-protein</fullName>
    </alternativeName>
</protein>
<dbReference type="SUPFAM" id="SSF53850">
    <property type="entry name" value="Periplasmic binding protein-like II"/>
    <property type="match status" value="1"/>
</dbReference>
<evidence type="ECO:0000256" key="2">
    <source>
        <dbReference type="ARBA" id="ARBA00002364"/>
    </source>
</evidence>
<dbReference type="FunFam" id="3.40.190.10:FF:000034">
    <property type="entry name" value="Chorismate mutase/prephenate dehydratase"/>
    <property type="match status" value="1"/>
</dbReference>
<evidence type="ECO:0000256" key="3">
    <source>
        <dbReference type="ARBA" id="ARBA00004496"/>
    </source>
</evidence>
<dbReference type="InterPro" id="IPR036263">
    <property type="entry name" value="Chorismate_II_sf"/>
</dbReference>
<accession>A0A9D1JCE5</accession>
<dbReference type="PROSITE" id="PS51168">
    <property type="entry name" value="CHORISMATE_MUT_2"/>
    <property type="match status" value="1"/>
</dbReference>
<feature type="domain" description="Chorismate mutase" evidence="20">
    <location>
        <begin position="1"/>
        <end position="88"/>
    </location>
</feature>
<evidence type="ECO:0000256" key="19">
    <source>
        <dbReference type="PIRSR" id="PIRSR001500-2"/>
    </source>
</evidence>
<evidence type="ECO:0000256" key="16">
    <source>
        <dbReference type="ARBA" id="ARBA00031175"/>
    </source>
</evidence>
<sequence length="376" mass="42817">MLDLEVIRGQLDEIDNEIVTLFEKRMQLCKDVAKFKIETGKQVLDRKREQSKLKVLKDQVHGDLNRSGVEDVFKQIMAVSRKLQYQILAEHNMLDAIHFQEIDQIKKTDVTVVYQGVSGAYSQSAMFQYFGKQIKHYSVHTWDDAMKAVSNGKADYAVLPIENSSAGMVVDVCDLLIKYDNIIVDECYLKVEHALMGLQNASMEQIQTVYSHPQGFMQCADYLEAHKEWETISLNNTALSAQTVLEQNDPSKAAIASELAAELYGLKVLEHGVNDEKDNTTRFLIVAPKKIYRKDAKKLSICLEIAHESGSLYQTLSHIIYNDLNMTKIESRPIPDKAWEYRFFIDMEGNLSDSSVQNALRGMKEEVMSLKILGNY</sequence>
<comment type="pathway">
    <text evidence="4">Amino-acid biosynthesis; L-phenylalanine biosynthesis; phenylpyruvate from prephenate: step 1/1.</text>
</comment>
<evidence type="ECO:0000256" key="13">
    <source>
        <dbReference type="ARBA" id="ARBA00023235"/>
    </source>
</evidence>
<dbReference type="SMART" id="SM00830">
    <property type="entry name" value="CM_2"/>
    <property type="match status" value="1"/>
</dbReference>
<evidence type="ECO:0000259" key="20">
    <source>
        <dbReference type="PROSITE" id="PS51168"/>
    </source>
</evidence>
<evidence type="ECO:0000256" key="10">
    <source>
        <dbReference type="ARBA" id="ARBA00022605"/>
    </source>
</evidence>
<evidence type="ECO:0000256" key="17">
    <source>
        <dbReference type="ARBA" id="ARBA00031520"/>
    </source>
</evidence>